<dbReference type="GO" id="GO:0031012">
    <property type="term" value="C:extracellular matrix"/>
    <property type="evidence" value="ECO:0007669"/>
    <property type="project" value="InterPro"/>
</dbReference>
<keyword evidence="4" id="KW-0272">Extracellular matrix</keyword>
<dbReference type="OrthoDB" id="406838at2759"/>
<evidence type="ECO:0000256" key="4">
    <source>
        <dbReference type="ARBA" id="ARBA00022530"/>
    </source>
</evidence>
<feature type="binding site" evidence="14">
    <location>
        <position position="218"/>
    </location>
    <ligand>
        <name>Zn(2+)</name>
        <dbReference type="ChEBI" id="CHEBI:29105"/>
        <label>2</label>
        <note>catalytic</note>
    </ligand>
</feature>
<dbReference type="GeneID" id="103201360"/>
<dbReference type="InterPro" id="IPR002477">
    <property type="entry name" value="Peptidoglycan-bd-like"/>
</dbReference>
<feature type="domain" description="Peptidase metallopeptidase" evidence="17">
    <location>
        <begin position="100"/>
        <end position="260"/>
    </location>
</feature>
<dbReference type="SUPFAM" id="SSF55486">
    <property type="entry name" value="Metalloproteases ('zincins'), catalytic domain"/>
    <property type="match status" value="1"/>
</dbReference>
<dbReference type="InterPro" id="IPR024079">
    <property type="entry name" value="MetalloPept_cat_dom_sf"/>
</dbReference>
<dbReference type="GO" id="GO:0030574">
    <property type="term" value="P:collagen catabolic process"/>
    <property type="evidence" value="ECO:0007669"/>
    <property type="project" value="TreeGrafter"/>
</dbReference>
<dbReference type="GO" id="GO:0005615">
    <property type="term" value="C:extracellular space"/>
    <property type="evidence" value="ECO:0007669"/>
    <property type="project" value="TreeGrafter"/>
</dbReference>
<evidence type="ECO:0000256" key="3">
    <source>
        <dbReference type="ARBA" id="ARBA00022525"/>
    </source>
</evidence>
<dbReference type="SMART" id="SM00235">
    <property type="entry name" value="ZnMc"/>
    <property type="match status" value="1"/>
</dbReference>
<organism evidence="18 19">
    <name type="scientific">Orycteropus afer afer</name>
    <dbReference type="NCBI Taxonomy" id="1230840"/>
    <lineage>
        <taxon>Eukaryota</taxon>
        <taxon>Metazoa</taxon>
        <taxon>Chordata</taxon>
        <taxon>Craniata</taxon>
        <taxon>Vertebrata</taxon>
        <taxon>Euteleostomi</taxon>
        <taxon>Mammalia</taxon>
        <taxon>Eutheria</taxon>
        <taxon>Afrotheria</taxon>
        <taxon>Tubulidentata</taxon>
        <taxon>Orycteropodidae</taxon>
        <taxon>Orycteropus</taxon>
    </lineage>
</organism>
<dbReference type="InterPro" id="IPR033739">
    <property type="entry name" value="M10A_MMP"/>
</dbReference>
<feature type="signal peptide" evidence="16">
    <location>
        <begin position="1"/>
        <end position="17"/>
    </location>
</feature>
<feature type="binding site" description="in inhibited form" evidence="14">
    <location>
        <position position="87"/>
    </location>
    <ligand>
        <name>Zn(2+)</name>
        <dbReference type="ChEBI" id="CHEBI:29105"/>
        <label>2</label>
        <note>catalytic</note>
    </ligand>
</feature>
<feature type="active site" evidence="13">
    <location>
        <position position="215"/>
    </location>
</feature>
<comment type="cofactor">
    <cofactor evidence="14">
        <name>Ca(2+)</name>
        <dbReference type="ChEBI" id="CHEBI:29108"/>
    </cofactor>
    <text evidence="14">Can bind about 5 Ca(2+) ions per subunit.</text>
</comment>
<dbReference type="CDD" id="cd04278">
    <property type="entry name" value="ZnMc_MMP"/>
    <property type="match status" value="1"/>
</dbReference>
<dbReference type="GO" id="GO:0008270">
    <property type="term" value="F:zinc ion binding"/>
    <property type="evidence" value="ECO:0007669"/>
    <property type="project" value="InterPro"/>
</dbReference>
<feature type="chain" id="PRO_5034417886" evidence="16">
    <location>
        <begin position="18"/>
        <end position="265"/>
    </location>
</feature>
<evidence type="ECO:0000256" key="1">
    <source>
        <dbReference type="ARBA" id="ARBA00004498"/>
    </source>
</evidence>
<evidence type="ECO:0000256" key="14">
    <source>
        <dbReference type="PIRSR" id="PIRSR621190-2"/>
    </source>
</evidence>
<evidence type="ECO:0000256" key="9">
    <source>
        <dbReference type="ARBA" id="ARBA00022833"/>
    </source>
</evidence>
<evidence type="ECO:0000256" key="7">
    <source>
        <dbReference type="ARBA" id="ARBA00022729"/>
    </source>
</evidence>
<dbReference type="AlphaFoldDB" id="A0A8B7A8E0"/>
<evidence type="ECO:0000256" key="16">
    <source>
        <dbReference type="SAM" id="SignalP"/>
    </source>
</evidence>
<evidence type="ECO:0000256" key="10">
    <source>
        <dbReference type="ARBA" id="ARBA00022837"/>
    </source>
</evidence>
<evidence type="ECO:0000256" key="5">
    <source>
        <dbReference type="ARBA" id="ARBA00022670"/>
    </source>
</evidence>
<dbReference type="Pfam" id="PF01471">
    <property type="entry name" value="PG_binding_1"/>
    <property type="match status" value="1"/>
</dbReference>
<dbReference type="InterPro" id="IPR006026">
    <property type="entry name" value="Peptidase_Metallo"/>
</dbReference>
<keyword evidence="18" id="KW-1185">Reference proteome</keyword>
<evidence type="ECO:0000313" key="18">
    <source>
        <dbReference type="Proteomes" id="UP000694850"/>
    </source>
</evidence>
<dbReference type="SUPFAM" id="SSF47090">
    <property type="entry name" value="PGBD-like"/>
    <property type="match status" value="1"/>
</dbReference>
<evidence type="ECO:0000256" key="15">
    <source>
        <dbReference type="PIRSR" id="PIRSR621190-5"/>
    </source>
</evidence>
<keyword evidence="11" id="KW-0482">Metalloprotease</keyword>
<keyword evidence="7 16" id="KW-0732">Signal</keyword>
<protein>
    <submittedName>
        <fullName evidence="19">Matrilysin</fullName>
    </submittedName>
</protein>
<reference evidence="19" key="1">
    <citation type="submission" date="2025-08" db="UniProtKB">
        <authorList>
            <consortium name="RefSeq"/>
        </authorList>
    </citation>
    <scope>IDENTIFICATION</scope>
</reference>
<feature type="binding site" evidence="14">
    <location>
        <position position="178"/>
    </location>
    <ligand>
        <name>Zn(2+)</name>
        <dbReference type="ChEBI" id="CHEBI:29105"/>
        <label>1</label>
    </ligand>
</feature>
<dbReference type="GO" id="GO:0006508">
    <property type="term" value="P:proteolysis"/>
    <property type="evidence" value="ECO:0007669"/>
    <property type="project" value="UniProtKB-KW"/>
</dbReference>
<evidence type="ECO:0000256" key="12">
    <source>
        <dbReference type="ARBA" id="ARBA00023145"/>
    </source>
</evidence>
<sequence length="265" mass="29915">MWVAVLGVLCLLTNSLALPLPPEAGGMNEQQWKQAQDYLQRFYSRDSNARDDNSLRDKLKEMQKFFSLPITGILSSRVMEIMQKSRCGVPDVLEYSLFPGHPKWTSKVVTYRVDSYTRDLSRSTVDRLVTKALKIWGNEIPLKFRRFNWGKADIKIGFARGAHGDIYPFDGPGNTLAHAFAPGKDIGGDAHFDEDERWTDGSKIGINFLYTATHEFGHSLGLGHSTNPNAVMFPTYGVGDPKTFKLSQDDIRGIQRIYGNVYNFK</sequence>
<dbReference type="InterPro" id="IPR001818">
    <property type="entry name" value="Pept_M10_metallopeptidase"/>
</dbReference>
<keyword evidence="6 14" id="KW-0479">Metal-binding</keyword>
<evidence type="ECO:0000256" key="2">
    <source>
        <dbReference type="ARBA" id="ARBA00010370"/>
    </source>
</evidence>
<proteinExistence type="inferred from homology"/>
<dbReference type="InterPro" id="IPR021190">
    <property type="entry name" value="Pept_M10A"/>
</dbReference>
<dbReference type="RefSeq" id="XP_007944228.1">
    <property type="nucleotide sequence ID" value="XM_007946037.1"/>
</dbReference>
<dbReference type="PANTHER" id="PTHR10201">
    <property type="entry name" value="MATRIX METALLOPROTEINASE"/>
    <property type="match status" value="1"/>
</dbReference>
<evidence type="ECO:0000256" key="13">
    <source>
        <dbReference type="PIRSR" id="PIRSR621190-1"/>
    </source>
</evidence>
<dbReference type="PANTHER" id="PTHR10201:SF143">
    <property type="entry name" value="MATRILYSIN"/>
    <property type="match status" value="1"/>
</dbReference>
<comment type="cofactor">
    <cofactor evidence="14">
        <name>Zn(2+)</name>
        <dbReference type="ChEBI" id="CHEBI:29105"/>
    </cofactor>
    <text evidence="14">Binds 2 Zn(2+) ions per subunit.</text>
</comment>
<comment type="subcellular location">
    <subcellularLocation>
        <location evidence="1">Secreted</location>
        <location evidence="1">Extracellular space</location>
        <location evidence="1">Extracellular matrix</location>
    </subcellularLocation>
</comment>
<evidence type="ECO:0000313" key="19">
    <source>
        <dbReference type="RefSeq" id="XP_007944228.1"/>
    </source>
</evidence>
<dbReference type="InterPro" id="IPR036365">
    <property type="entry name" value="PGBD-like_sf"/>
</dbReference>
<evidence type="ECO:0000256" key="8">
    <source>
        <dbReference type="ARBA" id="ARBA00022801"/>
    </source>
</evidence>
<feature type="binding site" evidence="14">
    <location>
        <position position="214"/>
    </location>
    <ligand>
        <name>Zn(2+)</name>
        <dbReference type="ChEBI" id="CHEBI:29105"/>
        <label>2</label>
        <note>catalytic</note>
    </ligand>
</feature>
<keyword evidence="5" id="KW-0645">Protease</keyword>
<feature type="binding site" evidence="14">
    <location>
        <position position="119"/>
    </location>
    <ligand>
        <name>Ca(2+)</name>
        <dbReference type="ChEBI" id="CHEBI:29108"/>
        <label>1</label>
    </ligand>
</feature>
<comment type="similarity">
    <text evidence="2">Belongs to the peptidase M10A family.</text>
</comment>
<evidence type="ECO:0000256" key="6">
    <source>
        <dbReference type="ARBA" id="ARBA00022723"/>
    </source>
</evidence>
<dbReference type="Pfam" id="PF00413">
    <property type="entry name" value="Peptidase_M10"/>
    <property type="match status" value="1"/>
</dbReference>
<feature type="binding site" evidence="14">
    <location>
        <position position="153"/>
    </location>
    <ligand>
        <name>Ca(2+)</name>
        <dbReference type="ChEBI" id="CHEBI:29108"/>
        <label>2</label>
    </ligand>
</feature>
<dbReference type="CTD" id="4316"/>
<feature type="binding site" evidence="14">
    <location>
        <position position="196"/>
    </location>
    <ligand>
        <name>Ca(2+)</name>
        <dbReference type="ChEBI" id="CHEBI:29108"/>
        <label>1</label>
    </ligand>
</feature>
<feature type="binding site" evidence="14">
    <location>
        <position position="165"/>
    </location>
    <ligand>
        <name>Zn(2+)</name>
        <dbReference type="ChEBI" id="CHEBI:29105"/>
        <label>1</label>
    </ligand>
</feature>
<dbReference type="Proteomes" id="UP000694850">
    <property type="component" value="Unplaced"/>
</dbReference>
<feature type="binding site" evidence="14">
    <location>
        <position position="163"/>
    </location>
    <ligand>
        <name>Zn(2+)</name>
        <dbReference type="ChEBI" id="CHEBI:29105"/>
        <label>1</label>
    </ligand>
</feature>
<evidence type="ECO:0000259" key="17">
    <source>
        <dbReference type="SMART" id="SM00235"/>
    </source>
</evidence>
<accession>A0A8B7A8E0</accession>
<feature type="binding site" evidence="14">
    <location>
        <position position="187"/>
    </location>
    <ligand>
        <name>Ca(2+)</name>
        <dbReference type="ChEBI" id="CHEBI:29108"/>
        <label>2</label>
    </ligand>
</feature>
<dbReference type="GO" id="GO:0004222">
    <property type="term" value="F:metalloendopeptidase activity"/>
    <property type="evidence" value="ECO:0007669"/>
    <property type="project" value="InterPro"/>
</dbReference>
<keyword evidence="9 14" id="KW-0862">Zinc</keyword>
<dbReference type="Gene3D" id="3.40.390.10">
    <property type="entry name" value="Collagenase (Catalytic Domain)"/>
    <property type="match status" value="1"/>
</dbReference>
<keyword evidence="8" id="KW-0378">Hydrolase</keyword>
<keyword evidence="12" id="KW-0865">Zymogen</keyword>
<gene>
    <name evidence="19" type="primary">MMP7</name>
</gene>
<feature type="binding site" evidence="14">
    <location>
        <position position="196"/>
    </location>
    <ligand>
        <name>Ca(2+)</name>
        <dbReference type="ChEBI" id="CHEBI:29108"/>
        <label>3</label>
    </ligand>
</feature>
<evidence type="ECO:0000256" key="11">
    <source>
        <dbReference type="ARBA" id="ARBA00023049"/>
    </source>
</evidence>
<feature type="binding site" evidence="14">
    <location>
        <position position="189"/>
    </location>
    <ligand>
        <name>Ca(2+)</name>
        <dbReference type="ChEBI" id="CHEBI:29108"/>
        <label>2</label>
    </ligand>
</feature>
<feature type="short sequence motif" description="Cysteine switch" evidence="15">
    <location>
        <begin position="85"/>
        <end position="92"/>
    </location>
</feature>
<name>A0A8B7A8E0_ORYAF</name>
<keyword evidence="10 14" id="KW-0106">Calcium</keyword>
<feature type="binding site" evidence="14">
    <location>
        <position position="171"/>
    </location>
    <ligand>
        <name>Ca(2+)</name>
        <dbReference type="ChEBI" id="CHEBI:29108"/>
        <label>3</label>
    </ligand>
</feature>
<feature type="binding site" evidence="14">
    <location>
        <position position="224"/>
    </location>
    <ligand>
        <name>Zn(2+)</name>
        <dbReference type="ChEBI" id="CHEBI:29105"/>
        <label>2</label>
        <note>catalytic</note>
    </ligand>
</feature>
<feature type="binding site" evidence="14">
    <location>
        <position position="170"/>
    </location>
    <ligand>
        <name>Ca(2+)</name>
        <dbReference type="ChEBI" id="CHEBI:29108"/>
        <label>3</label>
    </ligand>
</feature>
<feature type="binding site" evidence="14">
    <location>
        <position position="193"/>
    </location>
    <ligand>
        <name>Ca(2+)</name>
        <dbReference type="ChEBI" id="CHEBI:29108"/>
        <label>3</label>
    </ligand>
</feature>
<dbReference type="PRINTS" id="PR00138">
    <property type="entry name" value="MATRIXIN"/>
</dbReference>
<feature type="binding site" evidence="14">
    <location>
        <position position="232"/>
    </location>
    <ligand>
        <name>Zn(2+)</name>
        <dbReference type="ChEBI" id="CHEBI:29105"/>
        <label>2</label>
        <note>catalytic</note>
    </ligand>
</feature>
<dbReference type="FunFam" id="3.40.390.10:FF:000007">
    <property type="entry name" value="Collagenase 3"/>
    <property type="match status" value="1"/>
</dbReference>
<keyword evidence="3" id="KW-0964">Secreted</keyword>
<feature type="binding site" evidence="14">
    <location>
        <position position="191"/>
    </location>
    <ligand>
        <name>Zn(2+)</name>
        <dbReference type="ChEBI" id="CHEBI:29105"/>
        <label>1</label>
    </ligand>
</feature>
<dbReference type="GO" id="GO:0030198">
    <property type="term" value="P:extracellular matrix organization"/>
    <property type="evidence" value="ECO:0007669"/>
    <property type="project" value="TreeGrafter"/>
</dbReference>